<protein>
    <recommendedName>
        <fullName evidence="1">DUF218 domain-containing protein</fullName>
    </recommendedName>
</protein>
<gene>
    <name evidence="2" type="ORF">AVDCRST_MAG94-1221</name>
</gene>
<dbReference type="PANTHER" id="PTHR30336">
    <property type="entry name" value="INNER MEMBRANE PROTEIN, PROBABLE PERMEASE"/>
    <property type="match status" value="1"/>
</dbReference>
<sequence>MGLRGRFYLKHKRIKTAKRRGFRARALLLFFVLILLWLGYREVKSYFLQPEAILVLGGTPQREDFAAEFARQHPDLPIWVSGGSPPEYTESVFEDAGISLSRLYIDRDAVDTVTNFTTLVDKFQARGIHSVYLITSDYHMRRARIIGELVFGSRGIEFKPVPLPSDQATEPLSKAIRDGARAILWLTTGRTGSTLGQRFDDR</sequence>
<feature type="domain" description="DUF218" evidence="1">
    <location>
        <begin position="51"/>
        <end position="173"/>
    </location>
</feature>
<dbReference type="AlphaFoldDB" id="A0A6J4KVW0"/>
<name>A0A6J4KVW0_9CYAN</name>
<organism evidence="2">
    <name type="scientific">uncultured Leptolyngbya sp</name>
    <dbReference type="NCBI Taxonomy" id="332963"/>
    <lineage>
        <taxon>Bacteria</taxon>
        <taxon>Bacillati</taxon>
        <taxon>Cyanobacteriota</taxon>
        <taxon>Cyanophyceae</taxon>
        <taxon>Leptolyngbyales</taxon>
        <taxon>Leptolyngbyaceae</taxon>
        <taxon>Leptolyngbya group</taxon>
        <taxon>Leptolyngbya</taxon>
        <taxon>environmental samples</taxon>
    </lineage>
</organism>
<evidence type="ECO:0000259" key="1">
    <source>
        <dbReference type="Pfam" id="PF02698"/>
    </source>
</evidence>
<dbReference type="PANTHER" id="PTHR30336:SF20">
    <property type="entry name" value="DUF218 DOMAIN-CONTAINING PROTEIN"/>
    <property type="match status" value="1"/>
</dbReference>
<dbReference type="InterPro" id="IPR003848">
    <property type="entry name" value="DUF218"/>
</dbReference>
<dbReference type="GO" id="GO:0005886">
    <property type="term" value="C:plasma membrane"/>
    <property type="evidence" value="ECO:0007669"/>
    <property type="project" value="TreeGrafter"/>
</dbReference>
<reference evidence="2" key="1">
    <citation type="submission" date="2020-02" db="EMBL/GenBank/DDBJ databases">
        <authorList>
            <person name="Meier V. D."/>
        </authorList>
    </citation>
    <scope>NUCLEOTIDE SEQUENCE</scope>
    <source>
        <strain evidence="2">AVDCRST_MAG94</strain>
    </source>
</reference>
<dbReference type="CDD" id="cd06259">
    <property type="entry name" value="YdcF-like"/>
    <property type="match status" value="1"/>
</dbReference>
<proteinExistence type="predicted"/>
<dbReference type="Pfam" id="PF02698">
    <property type="entry name" value="DUF218"/>
    <property type="match status" value="1"/>
</dbReference>
<dbReference type="EMBL" id="CADCTY010000420">
    <property type="protein sequence ID" value="CAA9316127.1"/>
    <property type="molecule type" value="Genomic_DNA"/>
</dbReference>
<evidence type="ECO:0000313" key="2">
    <source>
        <dbReference type="EMBL" id="CAA9316127.1"/>
    </source>
</evidence>
<dbReference type="InterPro" id="IPR051599">
    <property type="entry name" value="Cell_Envelope_Assoc"/>
</dbReference>
<accession>A0A6J4KVW0</accession>